<dbReference type="Proteomes" id="UP000276133">
    <property type="component" value="Unassembled WGS sequence"/>
</dbReference>
<evidence type="ECO:0000313" key="2">
    <source>
        <dbReference type="Proteomes" id="UP000276133"/>
    </source>
</evidence>
<reference evidence="1 2" key="1">
    <citation type="journal article" date="2018" name="Sci. Rep.">
        <title>Genomic signatures of local adaptation to the degree of environmental predictability in rotifers.</title>
        <authorList>
            <person name="Franch-Gras L."/>
            <person name="Hahn C."/>
            <person name="Garcia-Roger E.M."/>
            <person name="Carmona M.J."/>
            <person name="Serra M."/>
            <person name="Gomez A."/>
        </authorList>
    </citation>
    <scope>NUCLEOTIDE SEQUENCE [LARGE SCALE GENOMIC DNA]</scope>
    <source>
        <strain evidence="1">HYR1</strain>
    </source>
</reference>
<keyword evidence="2" id="KW-1185">Reference proteome</keyword>
<comment type="caution">
    <text evidence="1">The sequence shown here is derived from an EMBL/GenBank/DDBJ whole genome shotgun (WGS) entry which is preliminary data.</text>
</comment>
<sequence>MRKLAFDMYLQALREYSGDYSTICAFYEGLEYDEKAINNKNLSFSFVNYCDNFSQRKLKILTKERPCQILVNFIKKQKNKEFCKEL</sequence>
<evidence type="ECO:0000313" key="1">
    <source>
        <dbReference type="EMBL" id="RNA41019.1"/>
    </source>
</evidence>
<organism evidence="1 2">
    <name type="scientific">Brachionus plicatilis</name>
    <name type="common">Marine rotifer</name>
    <name type="synonym">Brachionus muelleri</name>
    <dbReference type="NCBI Taxonomy" id="10195"/>
    <lineage>
        <taxon>Eukaryota</taxon>
        <taxon>Metazoa</taxon>
        <taxon>Spiralia</taxon>
        <taxon>Gnathifera</taxon>
        <taxon>Rotifera</taxon>
        <taxon>Eurotatoria</taxon>
        <taxon>Monogononta</taxon>
        <taxon>Pseudotrocha</taxon>
        <taxon>Ploima</taxon>
        <taxon>Brachionidae</taxon>
        <taxon>Brachionus</taxon>
    </lineage>
</organism>
<name>A0A3M7SZC9_BRAPC</name>
<accession>A0A3M7SZC9</accession>
<gene>
    <name evidence="1" type="ORF">BpHYR1_038780</name>
</gene>
<protein>
    <submittedName>
        <fullName evidence="1">Uncharacterized protein</fullName>
    </submittedName>
</protein>
<dbReference type="AlphaFoldDB" id="A0A3M7SZC9"/>
<proteinExistence type="predicted"/>
<dbReference type="EMBL" id="REGN01000563">
    <property type="protein sequence ID" value="RNA41019.1"/>
    <property type="molecule type" value="Genomic_DNA"/>
</dbReference>